<keyword evidence="2" id="KW-1185">Reference proteome</keyword>
<comment type="caution">
    <text evidence="1">The sequence shown here is derived from an EMBL/GenBank/DDBJ whole genome shotgun (WGS) entry which is preliminary data.</text>
</comment>
<protein>
    <submittedName>
        <fullName evidence="1">Uncharacterized protein</fullName>
    </submittedName>
</protein>
<dbReference type="AlphaFoldDB" id="A0A9D4J0F6"/>
<dbReference type="Proteomes" id="UP000828390">
    <property type="component" value="Unassembled WGS sequence"/>
</dbReference>
<organism evidence="1 2">
    <name type="scientific">Dreissena polymorpha</name>
    <name type="common">Zebra mussel</name>
    <name type="synonym">Mytilus polymorpha</name>
    <dbReference type="NCBI Taxonomy" id="45954"/>
    <lineage>
        <taxon>Eukaryota</taxon>
        <taxon>Metazoa</taxon>
        <taxon>Spiralia</taxon>
        <taxon>Lophotrochozoa</taxon>
        <taxon>Mollusca</taxon>
        <taxon>Bivalvia</taxon>
        <taxon>Autobranchia</taxon>
        <taxon>Heteroconchia</taxon>
        <taxon>Euheterodonta</taxon>
        <taxon>Imparidentia</taxon>
        <taxon>Neoheterodontei</taxon>
        <taxon>Myida</taxon>
        <taxon>Dreissenoidea</taxon>
        <taxon>Dreissenidae</taxon>
        <taxon>Dreissena</taxon>
    </lineage>
</organism>
<reference evidence="1" key="2">
    <citation type="submission" date="2020-11" db="EMBL/GenBank/DDBJ databases">
        <authorList>
            <person name="McCartney M.A."/>
            <person name="Auch B."/>
            <person name="Kono T."/>
            <person name="Mallez S."/>
            <person name="Becker A."/>
            <person name="Gohl D.M."/>
            <person name="Silverstein K.A.T."/>
            <person name="Koren S."/>
            <person name="Bechman K.B."/>
            <person name="Herman A."/>
            <person name="Abrahante J.E."/>
            <person name="Garbe J."/>
        </authorList>
    </citation>
    <scope>NUCLEOTIDE SEQUENCE</scope>
    <source>
        <strain evidence="1">Duluth1</strain>
        <tissue evidence="1">Whole animal</tissue>
    </source>
</reference>
<proteinExistence type="predicted"/>
<name>A0A9D4J0F6_DREPO</name>
<sequence>MFTFSYRTDIGKIVVTSRNLHRYQTTPLQIDHDARPHVKFVELSFTPDADTFESDIICISAVDSNGLVDY</sequence>
<evidence type="ECO:0000313" key="1">
    <source>
        <dbReference type="EMBL" id="KAH3795126.1"/>
    </source>
</evidence>
<reference evidence="1" key="1">
    <citation type="journal article" date="2019" name="bioRxiv">
        <title>The Genome of the Zebra Mussel, Dreissena polymorpha: A Resource for Invasive Species Research.</title>
        <authorList>
            <person name="McCartney M.A."/>
            <person name="Auch B."/>
            <person name="Kono T."/>
            <person name="Mallez S."/>
            <person name="Zhang Y."/>
            <person name="Obille A."/>
            <person name="Becker A."/>
            <person name="Abrahante J.E."/>
            <person name="Garbe J."/>
            <person name="Badalamenti J.P."/>
            <person name="Herman A."/>
            <person name="Mangelson H."/>
            <person name="Liachko I."/>
            <person name="Sullivan S."/>
            <person name="Sone E.D."/>
            <person name="Koren S."/>
            <person name="Silverstein K.A.T."/>
            <person name="Beckman K.B."/>
            <person name="Gohl D.M."/>
        </authorList>
    </citation>
    <scope>NUCLEOTIDE SEQUENCE</scope>
    <source>
        <strain evidence="1">Duluth1</strain>
        <tissue evidence="1">Whole animal</tissue>
    </source>
</reference>
<gene>
    <name evidence="1" type="ORF">DPMN_148672</name>
</gene>
<dbReference type="EMBL" id="JAIWYP010000007">
    <property type="protein sequence ID" value="KAH3795126.1"/>
    <property type="molecule type" value="Genomic_DNA"/>
</dbReference>
<accession>A0A9D4J0F6</accession>
<evidence type="ECO:0000313" key="2">
    <source>
        <dbReference type="Proteomes" id="UP000828390"/>
    </source>
</evidence>